<dbReference type="Pfam" id="PF00753">
    <property type="entry name" value="Lactamase_B"/>
    <property type="match status" value="1"/>
</dbReference>
<protein>
    <recommendedName>
        <fullName evidence="1">Metallo-beta-lactamase domain-containing protein</fullName>
    </recommendedName>
</protein>
<dbReference type="PANTHER" id="PTHR42773">
    <property type="entry name" value="METALLO-BETA-LACTAMASE-RELATED"/>
    <property type="match status" value="1"/>
</dbReference>
<organism evidence="2">
    <name type="scientific">Neobodo designis</name>
    <name type="common">Flagellated protozoan</name>
    <name type="synonym">Bodo designis</name>
    <dbReference type="NCBI Taxonomy" id="312471"/>
    <lineage>
        <taxon>Eukaryota</taxon>
        <taxon>Discoba</taxon>
        <taxon>Euglenozoa</taxon>
        <taxon>Kinetoplastea</taxon>
        <taxon>Metakinetoplastina</taxon>
        <taxon>Neobodonida</taxon>
        <taxon>Neobodo</taxon>
    </lineage>
</organism>
<evidence type="ECO:0000313" key="2">
    <source>
        <dbReference type="EMBL" id="CAD9155235.1"/>
    </source>
</evidence>
<dbReference type="SUPFAM" id="SSF56281">
    <property type="entry name" value="Metallo-hydrolase/oxidoreductase"/>
    <property type="match status" value="1"/>
</dbReference>
<accession>A0A7S1W9B3</accession>
<dbReference type="PANTHER" id="PTHR42773:SF1">
    <property type="entry name" value="METALLO-BETA-LACTAMASE FAMILY PROTEIN"/>
    <property type="match status" value="1"/>
</dbReference>
<proteinExistence type="predicted"/>
<dbReference type="InterPro" id="IPR001279">
    <property type="entry name" value="Metallo-B-lactamas"/>
</dbReference>
<feature type="domain" description="Metallo-beta-lactamase" evidence="1">
    <location>
        <begin position="71"/>
        <end position="288"/>
    </location>
</feature>
<evidence type="ECO:0000259" key="1">
    <source>
        <dbReference type="SMART" id="SM00849"/>
    </source>
</evidence>
<dbReference type="Gene3D" id="3.60.15.10">
    <property type="entry name" value="Ribonuclease Z/Hydroxyacylglutathione hydrolase-like"/>
    <property type="match status" value="1"/>
</dbReference>
<gene>
    <name evidence="2" type="ORF">NDES1114_LOCUS35060</name>
</gene>
<sequence length="327" mass="36886">MLRRTRTQHETLTSKINKAAASRELTRWNKFGLTVSPGMPQRQRDEMSQIHVIHETPRIIVAGRKRCNSFNGNQFAVIAKATKRAVLVDMADDWADDWHIFLEQSGAILECIFFTHLHMDNLLGLNAFLGFRPDTPLAWCPADHFWVEKWQKTCQRYVRPDLGQHRLPFTGSLGAAGDPTDANIADLTGLPRGGRKGREILLTQDSNRLNPTFTLAKDVHLFAVSTPGHSLGHQCLFIPRERLLFSGDLLFNELIGRVDLPNACAGRMAQSLRSLEDFHDETVVLPGHGRLTTLGWERKKNFGLQRVYEHMGAGIEQPMIGANKGFF</sequence>
<dbReference type="SMART" id="SM00849">
    <property type="entry name" value="Lactamase_B"/>
    <property type="match status" value="1"/>
</dbReference>
<dbReference type="AlphaFoldDB" id="A0A7S1W9B3"/>
<reference evidence="2" key="1">
    <citation type="submission" date="2021-01" db="EMBL/GenBank/DDBJ databases">
        <authorList>
            <person name="Corre E."/>
            <person name="Pelletier E."/>
            <person name="Niang G."/>
            <person name="Scheremetjew M."/>
            <person name="Finn R."/>
            <person name="Kale V."/>
            <person name="Holt S."/>
            <person name="Cochrane G."/>
            <person name="Meng A."/>
            <person name="Brown T."/>
            <person name="Cohen L."/>
        </authorList>
    </citation>
    <scope>NUCLEOTIDE SEQUENCE</scope>
    <source>
        <strain evidence="2">CCAP 1951/1</strain>
    </source>
</reference>
<dbReference type="InterPro" id="IPR036866">
    <property type="entry name" value="RibonucZ/Hydroxyglut_hydro"/>
</dbReference>
<name>A0A7S1W9B3_NEODS</name>
<dbReference type="EMBL" id="HBGF01052405">
    <property type="protein sequence ID" value="CAD9155235.1"/>
    <property type="molecule type" value="Transcribed_RNA"/>
</dbReference>